<feature type="transmembrane region" description="Helical" evidence="7">
    <location>
        <begin position="50"/>
        <end position="68"/>
    </location>
</feature>
<organism evidence="9 10">
    <name type="scientific">Marvinbryantia formatexigens DSM 14469</name>
    <dbReference type="NCBI Taxonomy" id="478749"/>
    <lineage>
        <taxon>Bacteria</taxon>
        <taxon>Bacillati</taxon>
        <taxon>Bacillota</taxon>
        <taxon>Clostridia</taxon>
        <taxon>Lachnospirales</taxon>
        <taxon>Lachnospiraceae</taxon>
        <taxon>Marvinbryantia</taxon>
    </lineage>
</organism>
<keyword evidence="6 7" id="KW-0472">Membrane</keyword>
<evidence type="ECO:0000259" key="8">
    <source>
        <dbReference type="Pfam" id="PF00884"/>
    </source>
</evidence>
<evidence type="ECO:0000256" key="2">
    <source>
        <dbReference type="ARBA" id="ARBA00004936"/>
    </source>
</evidence>
<keyword evidence="4 7" id="KW-0812">Transmembrane</keyword>
<feature type="transmembrane region" description="Helical" evidence="7">
    <location>
        <begin position="149"/>
        <end position="167"/>
    </location>
</feature>
<evidence type="ECO:0000256" key="4">
    <source>
        <dbReference type="ARBA" id="ARBA00022692"/>
    </source>
</evidence>
<keyword evidence="5 7" id="KW-1133">Transmembrane helix</keyword>
<dbReference type="PANTHER" id="PTHR47371">
    <property type="entry name" value="LIPOTEICHOIC ACID SYNTHASE"/>
    <property type="match status" value="1"/>
</dbReference>
<keyword evidence="9" id="KW-0378">Hydrolase</keyword>
<gene>
    <name evidence="9" type="ORF">BRYFOR_09528</name>
</gene>
<evidence type="ECO:0000256" key="1">
    <source>
        <dbReference type="ARBA" id="ARBA00004651"/>
    </source>
</evidence>
<evidence type="ECO:0000256" key="7">
    <source>
        <dbReference type="SAM" id="Phobius"/>
    </source>
</evidence>
<keyword evidence="3" id="KW-1003">Cell membrane</keyword>
<dbReference type="eggNOG" id="COG1368">
    <property type="taxonomic scope" value="Bacteria"/>
</dbReference>
<feature type="transmembrane region" description="Helical" evidence="7">
    <location>
        <begin position="197"/>
        <end position="218"/>
    </location>
</feature>
<dbReference type="EMBL" id="ACCL02000030">
    <property type="protein sequence ID" value="EET58521.1"/>
    <property type="molecule type" value="Genomic_DNA"/>
</dbReference>
<proteinExistence type="predicted"/>
<dbReference type="Gene3D" id="3.40.720.10">
    <property type="entry name" value="Alkaline Phosphatase, subunit A"/>
    <property type="match status" value="1"/>
</dbReference>
<keyword evidence="10" id="KW-1185">Reference proteome</keyword>
<dbReference type="GO" id="GO:0016787">
    <property type="term" value="F:hydrolase activity"/>
    <property type="evidence" value="ECO:0007669"/>
    <property type="project" value="UniProtKB-KW"/>
</dbReference>
<accession>C6LLI1</accession>
<reference evidence="9" key="1">
    <citation type="submission" date="2009-07" db="EMBL/GenBank/DDBJ databases">
        <authorList>
            <person name="Weinstock G."/>
            <person name="Sodergren E."/>
            <person name="Clifton S."/>
            <person name="Fulton L."/>
            <person name="Fulton B."/>
            <person name="Courtney L."/>
            <person name="Fronick C."/>
            <person name="Harrison M."/>
            <person name="Strong C."/>
            <person name="Farmer C."/>
            <person name="Delahaunty K."/>
            <person name="Markovic C."/>
            <person name="Hall O."/>
            <person name="Minx P."/>
            <person name="Tomlinson C."/>
            <person name="Mitreva M."/>
            <person name="Nelson J."/>
            <person name="Hou S."/>
            <person name="Wollam A."/>
            <person name="Pepin K.H."/>
            <person name="Johnson M."/>
            <person name="Bhonagiri V."/>
            <person name="Nash W.E."/>
            <person name="Warren W."/>
            <person name="Chinwalla A."/>
            <person name="Mardis E.R."/>
            <person name="Wilson R.K."/>
        </authorList>
    </citation>
    <scope>NUCLEOTIDE SEQUENCE [LARGE SCALE GENOMIC DNA]</scope>
    <source>
        <strain evidence="9">DSM 14469</strain>
    </source>
</reference>
<comment type="caution">
    <text evidence="9">The sequence shown here is derived from an EMBL/GenBank/DDBJ whole genome shotgun (WGS) entry which is preliminary data.</text>
</comment>
<dbReference type="PANTHER" id="PTHR47371:SF3">
    <property type="entry name" value="PHOSPHOGLYCEROL TRANSFERASE I"/>
    <property type="match status" value="1"/>
</dbReference>
<evidence type="ECO:0000313" key="10">
    <source>
        <dbReference type="Proteomes" id="UP000005561"/>
    </source>
</evidence>
<feature type="transmembrane region" description="Helical" evidence="7">
    <location>
        <begin position="124"/>
        <end position="142"/>
    </location>
</feature>
<dbReference type="GO" id="GO:0005886">
    <property type="term" value="C:plasma membrane"/>
    <property type="evidence" value="ECO:0007669"/>
    <property type="project" value="UniProtKB-SubCell"/>
</dbReference>
<sequence length="685" mass="77326">MNIMKTTKPVRISDILLFLLFSSLFGYCILHPEYYHSGSKAKSTLKLQPLRLTAELAVFAAGTALLLLGKRITEHLKKYARPLSIALTLLTPGIAFAFTYFITHSIPKNYSPENYRNLAHSPEIIFWNILTAAMLLLLFLIITNSMRAACSLLVFISIIFCIANYYVCRFRDIPILASDLYSWRTAAAVAGSYSYKPNFACLIALQTGLVYFFAFRCLGNTRLFSLKRRLAFTGAGCIALGIFAKGFLFSDFLQSRGVSFSMFKPLVAYNSNGTYLAVIRSFQYLKIDRPENYSADGAAGIAAGYPSDKATASDDYPNIIIIIDEAFSDLGVVGDLETNTDYMPFIHSLQENTIHGYTYASVLGGGTANSEFEVLTGNSIALLPQNCIAFQVYLKNEMPSLVSACADLGYQGLIAVHPYNASNYGRMTAYPLLGFQTYLSKSDFPKDAPRIRNYISNMAVNDMIIQKYEEAKASSDSPFLFYTMTMQNHSSYRKEPTNLQDTIQLPVHPDAEAQQYLNLIKHSDEAFEELTGYFSQTDDPTVILYLGDHQPNMNTEFLNSITDGEYENWNDEEMMKRYAVPFILWSNYDMPAKEYEKTSMNFLQSILFENCNLPMTGYQKYLLDFAREVPAFTANGYWGADGGFYTKDDTSSPYYETVQEYCSLIYNNLKDIRNRPEGFYELLTD</sequence>
<dbReference type="EC" id="3.1.6.-" evidence="9"/>
<evidence type="ECO:0000256" key="5">
    <source>
        <dbReference type="ARBA" id="ARBA00022989"/>
    </source>
</evidence>
<evidence type="ECO:0000313" key="9">
    <source>
        <dbReference type="EMBL" id="EET58521.1"/>
    </source>
</evidence>
<dbReference type="Proteomes" id="UP000005561">
    <property type="component" value="Unassembled WGS sequence"/>
</dbReference>
<evidence type="ECO:0000256" key="3">
    <source>
        <dbReference type="ARBA" id="ARBA00022475"/>
    </source>
</evidence>
<name>C6LLI1_9FIRM</name>
<dbReference type="STRING" id="168384.SAMN05660368_03934"/>
<comment type="subcellular location">
    <subcellularLocation>
        <location evidence="1">Cell membrane</location>
        <topology evidence="1">Multi-pass membrane protein</topology>
    </subcellularLocation>
</comment>
<dbReference type="InterPro" id="IPR017850">
    <property type="entry name" value="Alkaline_phosphatase_core_sf"/>
</dbReference>
<feature type="domain" description="Sulfatase N-terminal" evidence="8">
    <location>
        <begin position="317"/>
        <end position="607"/>
    </location>
</feature>
<dbReference type="SUPFAM" id="SSF53649">
    <property type="entry name" value="Alkaline phosphatase-like"/>
    <property type="match status" value="1"/>
</dbReference>
<dbReference type="InterPro" id="IPR000917">
    <property type="entry name" value="Sulfatase_N"/>
</dbReference>
<dbReference type="AlphaFoldDB" id="C6LLI1"/>
<feature type="transmembrane region" description="Helical" evidence="7">
    <location>
        <begin position="230"/>
        <end position="249"/>
    </location>
</feature>
<evidence type="ECO:0000256" key="6">
    <source>
        <dbReference type="ARBA" id="ARBA00023136"/>
    </source>
</evidence>
<dbReference type="InterPro" id="IPR050448">
    <property type="entry name" value="OpgB/LTA_synthase_biosynth"/>
</dbReference>
<protein>
    <submittedName>
        <fullName evidence="9">Arylsulfatase</fullName>
        <ecNumber evidence="9">3.1.6.-</ecNumber>
    </submittedName>
</protein>
<comment type="pathway">
    <text evidence="2">Cell wall biogenesis; lipoteichoic acid biosynthesis.</text>
</comment>
<feature type="transmembrane region" description="Helical" evidence="7">
    <location>
        <begin position="12"/>
        <end position="30"/>
    </location>
</feature>
<feature type="transmembrane region" description="Helical" evidence="7">
    <location>
        <begin position="80"/>
        <end position="104"/>
    </location>
</feature>
<dbReference type="CDD" id="cd16015">
    <property type="entry name" value="LTA_synthase"/>
    <property type="match status" value="1"/>
</dbReference>
<dbReference type="Pfam" id="PF00884">
    <property type="entry name" value="Sulfatase"/>
    <property type="match status" value="1"/>
</dbReference>